<accession>A0A6V7TJV1</accession>
<protein>
    <recommendedName>
        <fullName evidence="6">G-protein coupled receptors family 1 profile domain-containing protein</fullName>
    </recommendedName>
</protein>
<keyword evidence="3 5" id="KW-1133">Transmembrane helix</keyword>
<evidence type="ECO:0000256" key="5">
    <source>
        <dbReference type="SAM" id="Phobius"/>
    </source>
</evidence>
<evidence type="ECO:0000256" key="4">
    <source>
        <dbReference type="ARBA" id="ARBA00023136"/>
    </source>
</evidence>
<keyword evidence="4 5" id="KW-0472">Membrane</keyword>
<sequence length="327" mass="38213">MANKEEALPFVRIFGAFSYLILTITSLTMNILLSLTLLKGWKQFRKNVFYRIVWQLIFADLFAQIVQLFVAVPTTFVGQQIFSDSWLPFIIFMQFDSISFYASMYFSALMTLNRFAVFFCESLNEKLFSNRPMKIILFVIWIFVFVFITIYSISGCLKTFSPTGFFMYNLCSSPNFLMNFFKMWGYYASTYLPAAMLLAYFAIYIRVRYFVNTNLFKMSSIEKERKKREKSVLLQAFLICGFLELQDLAFIYIPKIPVDGQWSYLLTFTINWSGILLNSMSPIILFNFNKEIAEGLKKLIGDNILQRFSSVTHVHTIQQTSMQSAQH</sequence>
<feature type="transmembrane region" description="Helical" evidence="5">
    <location>
        <begin position="265"/>
        <end position="288"/>
    </location>
</feature>
<gene>
    <name evidence="7" type="ORF">MENT_LOCUS789</name>
</gene>
<dbReference type="OrthoDB" id="5868068at2759"/>
<feature type="domain" description="G-protein coupled receptors family 1 profile" evidence="6">
    <location>
        <begin position="29"/>
        <end position="240"/>
    </location>
</feature>
<keyword evidence="2 5" id="KW-0812">Transmembrane</keyword>
<dbReference type="InterPro" id="IPR017452">
    <property type="entry name" value="GPCR_Rhodpsn_7TM"/>
</dbReference>
<evidence type="ECO:0000259" key="6">
    <source>
        <dbReference type="PROSITE" id="PS50262"/>
    </source>
</evidence>
<feature type="transmembrane region" description="Helical" evidence="5">
    <location>
        <begin position="184"/>
        <end position="211"/>
    </location>
</feature>
<feature type="transmembrane region" description="Helical" evidence="5">
    <location>
        <begin position="232"/>
        <end position="253"/>
    </location>
</feature>
<feature type="transmembrane region" description="Helical" evidence="5">
    <location>
        <begin position="13"/>
        <end position="36"/>
    </location>
</feature>
<dbReference type="CDD" id="cd00637">
    <property type="entry name" value="7tm_classA_rhodopsin-like"/>
    <property type="match status" value="1"/>
</dbReference>
<dbReference type="PANTHER" id="PTHR22718:SF25">
    <property type="entry name" value="G-PROTEIN COUPLED RECEPTORS FAMILY 1 PROFILE DOMAIN-CONTAINING PROTEIN"/>
    <property type="match status" value="1"/>
</dbReference>
<evidence type="ECO:0000313" key="8">
    <source>
        <dbReference type="Proteomes" id="UP000580250"/>
    </source>
</evidence>
<feature type="transmembrane region" description="Helical" evidence="5">
    <location>
        <begin position="89"/>
        <end position="112"/>
    </location>
</feature>
<proteinExistence type="predicted"/>
<reference evidence="7 8" key="1">
    <citation type="submission" date="2020-08" db="EMBL/GenBank/DDBJ databases">
        <authorList>
            <person name="Koutsovoulos G."/>
            <person name="Danchin GJ E."/>
        </authorList>
    </citation>
    <scope>NUCLEOTIDE SEQUENCE [LARGE SCALE GENOMIC DNA]</scope>
</reference>
<dbReference type="GO" id="GO:0016020">
    <property type="term" value="C:membrane"/>
    <property type="evidence" value="ECO:0007669"/>
    <property type="project" value="UniProtKB-SubCell"/>
</dbReference>
<dbReference type="EMBL" id="CAJEWN010000002">
    <property type="protein sequence ID" value="CAD2124239.1"/>
    <property type="molecule type" value="Genomic_DNA"/>
</dbReference>
<comment type="caution">
    <text evidence="7">The sequence shown here is derived from an EMBL/GenBank/DDBJ whole genome shotgun (WGS) entry which is preliminary data.</text>
</comment>
<evidence type="ECO:0000313" key="7">
    <source>
        <dbReference type="EMBL" id="CAD2124239.1"/>
    </source>
</evidence>
<dbReference type="SUPFAM" id="SSF81321">
    <property type="entry name" value="Family A G protein-coupled receptor-like"/>
    <property type="match status" value="1"/>
</dbReference>
<dbReference type="PROSITE" id="PS50262">
    <property type="entry name" value="G_PROTEIN_RECEP_F1_2"/>
    <property type="match status" value="1"/>
</dbReference>
<name>A0A6V7TJV1_MELEN</name>
<dbReference type="AlphaFoldDB" id="A0A6V7TJV1"/>
<organism evidence="7 8">
    <name type="scientific">Meloidogyne enterolobii</name>
    <name type="common">Root-knot nematode worm</name>
    <name type="synonym">Meloidogyne mayaguensis</name>
    <dbReference type="NCBI Taxonomy" id="390850"/>
    <lineage>
        <taxon>Eukaryota</taxon>
        <taxon>Metazoa</taxon>
        <taxon>Ecdysozoa</taxon>
        <taxon>Nematoda</taxon>
        <taxon>Chromadorea</taxon>
        <taxon>Rhabditida</taxon>
        <taxon>Tylenchina</taxon>
        <taxon>Tylenchomorpha</taxon>
        <taxon>Tylenchoidea</taxon>
        <taxon>Meloidogynidae</taxon>
        <taxon>Meloidogyninae</taxon>
        <taxon>Meloidogyne</taxon>
    </lineage>
</organism>
<feature type="transmembrane region" description="Helical" evidence="5">
    <location>
        <begin position="133"/>
        <end position="153"/>
    </location>
</feature>
<feature type="transmembrane region" description="Helical" evidence="5">
    <location>
        <begin position="48"/>
        <end position="69"/>
    </location>
</feature>
<dbReference type="Proteomes" id="UP000580250">
    <property type="component" value="Unassembled WGS sequence"/>
</dbReference>
<comment type="subcellular location">
    <subcellularLocation>
        <location evidence="1">Membrane</location>
    </subcellularLocation>
</comment>
<dbReference type="Gene3D" id="1.20.1070.10">
    <property type="entry name" value="Rhodopsin 7-helix transmembrane proteins"/>
    <property type="match status" value="1"/>
</dbReference>
<dbReference type="Pfam" id="PF10328">
    <property type="entry name" value="7TM_GPCR_Srx"/>
    <property type="match status" value="1"/>
</dbReference>
<evidence type="ECO:0000256" key="2">
    <source>
        <dbReference type="ARBA" id="ARBA00022692"/>
    </source>
</evidence>
<dbReference type="InterPro" id="IPR019430">
    <property type="entry name" value="7TM_GPCR_serpentine_rcpt_Srx"/>
</dbReference>
<dbReference type="PANTHER" id="PTHR22718">
    <property type="entry name" value="SERPENTINE RECEPTOR, CLASS X"/>
    <property type="match status" value="1"/>
</dbReference>
<evidence type="ECO:0000256" key="1">
    <source>
        <dbReference type="ARBA" id="ARBA00004370"/>
    </source>
</evidence>
<evidence type="ECO:0000256" key="3">
    <source>
        <dbReference type="ARBA" id="ARBA00022989"/>
    </source>
</evidence>